<dbReference type="AlphaFoldDB" id="A1ZQP7"/>
<sequence length="39" mass="4276">MKKEKRTFEGKVLFPVLCWGADCLGGAIADLRCVPTHQG</sequence>
<comment type="caution">
    <text evidence="1">The sequence shown here is derived from an EMBL/GenBank/DDBJ whole genome shotgun (WGS) entry which is preliminary data.</text>
</comment>
<protein>
    <submittedName>
        <fullName evidence="1">Uncharacterized protein</fullName>
    </submittedName>
</protein>
<evidence type="ECO:0000313" key="2">
    <source>
        <dbReference type="Proteomes" id="UP000004095"/>
    </source>
</evidence>
<organism evidence="1 2">
    <name type="scientific">Microscilla marina ATCC 23134</name>
    <dbReference type="NCBI Taxonomy" id="313606"/>
    <lineage>
        <taxon>Bacteria</taxon>
        <taxon>Pseudomonadati</taxon>
        <taxon>Bacteroidota</taxon>
        <taxon>Cytophagia</taxon>
        <taxon>Cytophagales</taxon>
        <taxon>Microscillaceae</taxon>
        <taxon>Microscilla</taxon>
    </lineage>
</organism>
<name>A1ZQP7_MICM2</name>
<proteinExistence type="predicted"/>
<accession>A1ZQP7</accession>
<dbReference type="Proteomes" id="UP000004095">
    <property type="component" value="Unassembled WGS sequence"/>
</dbReference>
<evidence type="ECO:0000313" key="1">
    <source>
        <dbReference type="EMBL" id="EAY27202.1"/>
    </source>
</evidence>
<reference evidence="1 2" key="1">
    <citation type="submission" date="2007-01" db="EMBL/GenBank/DDBJ databases">
        <authorList>
            <person name="Haygood M."/>
            <person name="Podell S."/>
            <person name="Anderson C."/>
            <person name="Hopkinson B."/>
            <person name="Roe K."/>
            <person name="Barbeau K."/>
            <person name="Gaasterland T."/>
            <person name="Ferriera S."/>
            <person name="Johnson J."/>
            <person name="Kravitz S."/>
            <person name="Beeson K."/>
            <person name="Sutton G."/>
            <person name="Rogers Y.-H."/>
            <person name="Friedman R."/>
            <person name="Frazier M."/>
            <person name="Venter J.C."/>
        </authorList>
    </citation>
    <scope>NUCLEOTIDE SEQUENCE [LARGE SCALE GENOMIC DNA]</scope>
    <source>
        <strain evidence="1 2">ATCC 23134</strain>
    </source>
</reference>
<dbReference type="EMBL" id="AAWS01000025">
    <property type="protein sequence ID" value="EAY27202.1"/>
    <property type="molecule type" value="Genomic_DNA"/>
</dbReference>
<keyword evidence="2" id="KW-1185">Reference proteome</keyword>
<gene>
    <name evidence="1" type="ORF">M23134_06512</name>
</gene>